<evidence type="ECO:0000313" key="8">
    <source>
        <dbReference type="Proteomes" id="UP000324897"/>
    </source>
</evidence>
<feature type="region of interest" description="Disordered" evidence="4">
    <location>
        <begin position="118"/>
        <end position="216"/>
    </location>
</feature>
<feature type="domain" description="Ubiquitin-like protease family profile" evidence="5">
    <location>
        <begin position="382"/>
        <end position="481"/>
    </location>
</feature>
<accession>A0A5J9W0K6</accession>
<dbReference type="GO" id="GO:0006508">
    <property type="term" value="P:proteolysis"/>
    <property type="evidence" value="ECO:0007669"/>
    <property type="project" value="UniProtKB-KW"/>
</dbReference>
<evidence type="ECO:0000259" key="5">
    <source>
        <dbReference type="Pfam" id="PF02902"/>
    </source>
</evidence>
<feature type="compositionally biased region" description="Pro residues" evidence="4">
    <location>
        <begin position="127"/>
        <end position="137"/>
    </location>
</feature>
<dbReference type="OrthoDB" id="695752at2759"/>
<sequence>MRAEHDLYNDLMVQHEPPYAPEMDPDSISLLTEPTNCTLLANIGGYQIQVAMGQVHPQQNVLHTVVVADGFVVVFVDYVVATFRDEKLERPVNDEVTTVGEALLQRVQWRRSHVVINNTPMEKVRPPRIPDSIPKPPHGTKKPEKSANSIDQGSQSEKNGEDKNAKKSKGSDQGSQHDAHQGSRKTKKGSKSSQQEVRMDVPNTHDKAQAKKAISTDTGKKIKAASNAPAAAAKCSIKAANIQIPKSSVWTQPNSKFKYGQALLSTTELEKAGPYCTSLHTYYMNGCKEKKKQFVVFIRPNHLHRRDEAPFIVDYADLYDLFNIDALDVSIARVFTLYMQQEIKKNNWPVTVLDPQMLVLVLSVIKDDKDGEVDTYMARAISQSSKTKEFLMFPCNTGGHWIAVIVIPKWKTVYYMDSIFEQEYDIKILTDMLDWAWALYIASTDAKRKKEQGNGLTHVTKFPCHQQQGDNACGFYAGHHMLVIAGSKNIRKPEDIVLSTGPLDDWALAGLRESLAKFIMSEVISSKGEFHHPTATY</sequence>
<protein>
    <submittedName>
        <fullName evidence="7">Uncharacterized protein</fullName>
    </submittedName>
</protein>
<keyword evidence="8" id="KW-1185">Reference proteome</keyword>
<keyword evidence="2" id="KW-0645">Protease</keyword>
<evidence type="ECO:0000259" key="6">
    <source>
        <dbReference type="Pfam" id="PF26133"/>
    </source>
</evidence>
<dbReference type="InterPro" id="IPR058352">
    <property type="entry name" value="DUF8039"/>
</dbReference>
<dbReference type="GO" id="GO:0008234">
    <property type="term" value="F:cysteine-type peptidase activity"/>
    <property type="evidence" value="ECO:0007669"/>
    <property type="project" value="InterPro"/>
</dbReference>
<dbReference type="Pfam" id="PF02902">
    <property type="entry name" value="Peptidase_C48"/>
    <property type="match status" value="1"/>
</dbReference>
<dbReference type="Pfam" id="PF26133">
    <property type="entry name" value="DUF8039"/>
    <property type="match status" value="1"/>
</dbReference>
<dbReference type="Gramene" id="TVU41471">
    <property type="protein sequence ID" value="TVU41471"/>
    <property type="gene ID" value="EJB05_14992"/>
</dbReference>
<dbReference type="EMBL" id="RWGY01000007">
    <property type="protein sequence ID" value="TVU41471.1"/>
    <property type="molecule type" value="Genomic_DNA"/>
</dbReference>
<evidence type="ECO:0000256" key="3">
    <source>
        <dbReference type="ARBA" id="ARBA00022801"/>
    </source>
</evidence>
<comment type="caution">
    <text evidence="7">The sequence shown here is derived from an EMBL/GenBank/DDBJ whole genome shotgun (WGS) entry which is preliminary data.</text>
</comment>
<gene>
    <name evidence="7" type="ORF">EJB05_14992</name>
</gene>
<dbReference type="Proteomes" id="UP000324897">
    <property type="component" value="Chromosome 4"/>
</dbReference>
<dbReference type="InterPro" id="IPR038765">
    <property type="entry name" value="Papain-like_cys_pep_sf"/>
</dbReference>
<dbReference type="PANTHER" id="PTHR33018:SF34">
    <property type="entry name" value="OS02G0472350 PROTEIN"/>
    <property type="match status" value="1"/>
</dbReference>
<feature type="domain" description="DUF8039" evidence="6">
    <location>
        <begin position="27"/>
        <end position="116"/>
    </location>
</feature>
<comment type="similarity">
    <text evidence="1">Belongs to the peptidase C48 family.</text>
</comment>
<feature type="non-terminal residue" evidence="7">
    <location>
        <position position="1"/>
    </location>
</feature>
<evidence type="ECO:0000256" key="2">
    <source>
        <dbReference type="ARBA" id="ARBA00022670"/>
    </source>
</evidence>
<feature type="compositionally biased region" description="Polar residues" evidence="4">
    <location>
        <begin position="146"/>
        <end position="157"/>
    </location>
</feature>
<dbReference type="SUPFAM" id="SSF54001">
    <property type="entry name" value="Cysteine proteinases"/>
    <property type="match status" value="1"/>
</dbReference>
<keyword evidence="3" id="KW-0378">Hydrolase</keyword>
<proteinExistence type="inferred from homology"/>
<dbReference type="Gene3D" id="3.40.395.10">
    <property type="entry name" value="Adenoviral Proteinase, Chain A"/>
    <property type="match status" value="1"/>
</dbReference>
<organism evidence="7 8">
    <name type="scientific">Eragrostis curvula</name>
    <name type="common">weeping love grass</name>
    <dbReference type="NCBI Taxonomy" id="38414"/>
    <lineage>
        <taxon>Eukaryota</taxon>
        <taxon>Viridiplantae</taxon>
        <taxon>Streptophyta</taxon>
        <taxon>Embryophyta</taxon>
        <taxon>Tracheophyta</taxon>
        <taxon>Spermatophyta</taxon>
        <taxon>Magnoliopsida</taxon>
        <taxon>Liliopsida</taxon>
        <taxon>Poales</taxon>
        <taxon>Poaceae</taxon>
        <taxon>PACMAD clade</taxon>
        <taxon>Chloridoideae</taxon>
        <taxon>Eragrostideae</taxon>
        <taxon>Eragrostidinae</taxon>
        <taxon>Eragrostis</taxon>
    </lineage>
</organism>
<reference evidence="7 8" key="1">
    <citation type="journal article" date="2019" name="Sci. Rep.">
        <title>A high-quality genome of Eragrostis curvula grass provides insights into Poaceae evolution and supports new strategies to enhance forage quality.</title>
        <authorList>
            <person name="Carballo J."/>
            <person name="Santos B.A.C.M."/>
            <person name="Zappacosta D."/>
            <person name="Garbus I."/>
            <person name="Selva J.P."/>
            <person name="Gallo C.A."/>
            <person name="Diaz A."/>
            <person name="Albertini E."/>
            <person name="Caccamo M."/>
            <person name="Echenique V."/>
        </authorList>
    </citation>
    <scope>NUCLEOTIDE SEQUENCE [LARGE SCALE GENOMIC DNA]</scope>
    <source>
        <strain evidence="8">cv. Victoria</strain>
        <tissue evidence="7">Leaf</tissue>
    </source>
</reference>
<dbReference type="AlphaFoldDB" id="A0A5J9W0K6"/>
<name>A0A5J9W0K6_9POAL</name>
<dbReference type="PANTHER" id="PTHR33018">
    <property type="entry name" value="OS10G0338966 PROTEIN-RELATED"/>
    <property type="match status" value="1"/>
</dbReference>
<evidence type="ECO:0000313" key="7">
    <source>
        <dbReference type="EMBL" id="TVU41471.1"/>
    </source>
</evidence>
<feature type="compositionally biased region" description="Basic and acidic residues" evidence="4">
    <location>
        <begin position="197"/>
        <end position="209"/>
    </location>
</feature>
<evidence type="ECO:0000256" key="1">
    <source>
        <dbReference type="ARBA" id="ARBA00005234"/>
    </source>
</evidence>
<dbReference type="InterPro" id="IPR003653">
    <property type="entry name" value="Peptidase_C48_C"/>
</dbReference>
<evidence type="ECO:0000256" key="4">
    <source>
        <dbReference type="SAM" id="MobiDB-lite"/>
    </source>
</evidence>